<organism evidence="1 2">
    <name type="scientific">Melastoma candidum</name>
    <dbReference type="NCBI Taxonomy" id="119954"/>
    <lineage>
        <taxon>Eukaryota</taxon>
        <taxon>Viridiplantae</taxon>
        <taxon>Streptophyta</taxon>
        <taxon>Embryophyta</taxon>
        <taxon>Tracheophyta</taxon>
        <taxon>Spermatophyta</taxon>
        <taxon>Magnoliopsida</taxon>
        <taxon>eudicotyledons</taxon>
        <taxon>Gunneridae</taxon>
        <taxon>Pentapetalae</taxon>
        <taxon>rosids</taxon>
        <taxon>malvids</taxon>
        <taxon>Myrtales</taxon>
        <taxon>Melastomataceae</taxon>
        <taxon>Melastomatoideae</taxon>
        <taxon>Melastomateae</taxon>
        <taxon>Melastoma</taxon>
    </lineage>
</organism>
<accession>A0ACB9L4K9</accession>
<comment type="caution">
    <text evidence="1">The sequence shown here is derived from an EMBL/GenBank/DDBJ whole genome shotgun (WGS) entry which is preliminary data.</text>
</comment>
<reference evidence="2" key="1">
    <citation type="journal article" date="2023" name="Front. Plant Sci.">
        <title>Chromosomal-level genome assembly of Melastoma candidum provides insights into trichome evolution.</title>
        <authorList>
            <person name="Zhong Y."/>
            <person name="Wu W."/>
            <person name="Sun C."/>
            <person name="Zou P."/>
            <person name="Liu Y."/>
            <person name="Dai S."/>
            <person name="Zhou R."/>
        </authorList>
    </citation>
    <scope>NUCLEOTIDE SEQUENCE [LARGE SCALE GENOMIC DNA]</scope>
</reference>
<dbReference type="EMBL" id="CM042891">
    <property type="protein sequence ID" value="KAI4304312.1"/>
    <property type="molecule type" value="Genomic_DNA"/>
</dbReference>
<evidence type="ECO:0000313" key="2">
    <source>
        <dbReference type="Proteomes" id="UP001057402"/>
    </source>
</evidence>
<gene>
    <name evidence="1" type="ORF">MLD38_039843</name>
</gene>
<keyword evidence="2" id="KW-1185">Reference proteome</keyword>
<protein>
    <submittedName>
        <fullName evidence="1">Uncharacterized protein</fullName>
    </submittedName>
</protein>
<sequence>MELILVNAPKEFSSHDYIHKCHNSENISPGRVEYHDLGVEHIVPQIWLDCYHLERVFVFLEKALTLTAILEAKDEINNETLVDLEEVDSMLYDFGALGKISVFIVLICLTLVSNSTEHTHSNRKYGLFCQENAFMSFS</sequence>
<dbReference type="Proteomes" id="UP001057402">
    <property type="component" value="Chromosome 12"/>
</dbReference>
<proteinExistence type="predicted"/>
<name>A0ACB9L4K9_9MYRT</name>
<evidence type="ECO:0000313" key="1">
    <source>
        <dbReference type="EMBL" id="KAI4304312.1"/>
    </source>
</evidence>